<protein>
    <recommendedName>
        <fullName evidence="7">MARVEL domain-containing protein</fullName>
    </recommendedName>
</protein>
<feature type="transmembrane region" description="Helical" evidence="6">
    <location>
        <begin position="12"/>
        <end position="32"/>
    </location>
</feature>
<feature type="domain" description="MARVEL" evidence="7">
    <location>
        <begin position="12"/>
        <end position="128"/>
    </location>
</feature>
<dbReference type="STRING" id="1073089.A0A1L9RDT3"/>
<evidence type="ECO:0000256" key="2">
    <source>
        <dbReference type="ARBA" id="ARBA00022692"/>
    </source>
</evidence>
<evidence type="ECO:0000313" key="8">
    <source>
        <dbReference type="EMBL" id="OJJ33086.1"/>
    </source>
</evidence>
<comment type="subcellular location">
    <subcellularLocation>
        <location evidence="1">Membrane</location>
        <topology evidence="1">Multi-pass membrane protein</topology>
    </subcellularLocation>
</comment>
<evidence type="ECO:0000256" key="3">
    <source>
        <dbReference type="ARBA" id="ARBA00022989"/>
    </source>
</evidence>
<keyword evidence="9" id="KW-1185">Reference proteome</keyword>
<feature type="transmembrane region" description="Helical" evidence="6">
    <location>
        <begin position="73"/>
        <end position="97"/>
    </location>
</feature>
<organism evidence="8 9">
    <name type="scientific">Aspergillus wentii DTO 134E9</name>
    <dbReference type="NCBI Taxonomy" id="1073089"/>
    <lineage>
        <taxon>Eukaryota</taxon>
        <taxon>Fungi</taxon>
        <taxon>Dikarya</taxon>
        <taxon>Ascomycota</taxon>
        <taxon>Pezizomycotina</taxon>
        <taxon>Eurotiomycetes</taxon>
        <taxon>Eurotiomycetidae</taxon>
        <taxon>Eurotiales</taxon>
        <taxon>Aspergillaceae</taxon>
        <taxon>Aspergillus</taxon>
        <taxon>Aspergillus subgen. Cremei</taxon>
    </lineage>
</organism>
<dbReference type="GO" id="GO:0016020">
    <property type="term" value="C:membrane"/>
    <property type="evidence" value="ECO:0007669"/>
    <property type="project" value="UniProtKB-SubCell"/>
</dbReference>
<dbReference type="OrthoDB" id="2117453at2759"/>
<evidence type="ECO:0000259" key="7">
    <source>
        <dbReference type="Pfam" id="PF01284"/>
    </source>
</evidence>
<evidence type="ECO:0000313" key="9">
    <source>
        <dbReference type="Proteomes" id="UP000184383"/>
    </source>
</evidence>
<dbReference type="Proteomes" id="UP000184383">
    <property type="component" value="Unassembled WGS sequence"/>
</dbReference>
<reference evidence="9" key="1">
    <citation type="journal article" date="2017" name="Genome Biol.">
        <title>Comparative genomics reveals high biological diversity and specific adaptations in the industrially and medically important fungal genus Aspergillus.</title>
        <authorList>
            <person name="de Vries R.P."/>
            <person name="Riley R."/>
            <person name="Wiebenga A."/>
            <person name="Aguilar-Osorio G."/>
            <person name="Amillis S."/>
            <person name="Uchima C.A."/>
            <person name="Anderluh G."/>
            <person name="Asadollahi M."/>
            <person name="Askin M."/>
            <person name="Barry K."/>
            <person name="Battaglia E."/>
            <person name="Bayram O."/>
            <person name="Benocci T."/>
            <person name="Braus-Stromeyer S.A."/>
            <person name="Caldana C."/>
            <person name="Canovas D."/>
            <person name="Cerqueira G.C."/>
            <person name="Chen F."/>
            <person name="Chen W."/>
            <person name="Choi C."/>
            <person name="Clum A."/>
            <person name="Dos Santos R.A."/>
            <person name="Damasio A.R."/>
            <person name="Diallinas G."/>
            <person name="Emri T."/>
            <person name="Fekete E."/>
            <person name="Flipphi M."/>
            <person name="Freyberg S."/>
            <person name="Gallo A."/>
            <person name="Gournas C."/>
            <person name="Habgood R."/>
            <person name="Hainaut M."/>
            <person name="Harispe M.L."/>
            <person name="Henrissat B."/>
            <person name="Hilden K.S."/>
            <person name="Hope R."/>
            <person name="Hossain A."/>
            <person name="Karabika E."/>
            <person name="Karaffa L."/>
            <person name="Karanyi Z."/>
            <person name="Krasevec N."/>
            <person name="Kuo A."/>
            <person name="Kusch H."/>
            <person name="LaButti K."/>
            <person name="Lagendijk E.L."/>
            <person name="Lapidus A."/>
            <person name="Levasseur A."/>
            <person name="Lindquist E."/>
            <person name="Lipzen A."/>
            <person name="Logrieco A.F."/>
            <person name="MacCabe A."/>
            <person name="Maekelae M.R."/>
            <person name="Malavazi I."/>
            <person name="Melin P."/>
            <person name="Meyer V."/>
            <person name="Mielnichuk N."/>
            <person name="Miskei M."/>
            <person name="Molnar A.P."/>
            <person name="Mule G."/>
            <person name="Ngan C.Y."/>
            <person name="Orejas M."/>
            <person name="Orosz E."/>
            <person name="Ouedraogo J.P."/>
            <person name="Overkamp K.M."/>
            <person name="Park H.-S."/>
            <person name="Perrone G."/>
            <person name="Piumi F."/>
            <person name="Punt P.J."/>
            <person name="Ram A.F."/>
            <person name="Ramon A."/>
            <person name="Rauscher S."/>
            <person name="Record E."/>
            <person name="Riano-Pachon D.M."/>
            <person name="Robert V."/>
            <person name="Roehrig J."/>
            <person name="Ruller R."/>
            <person name="Salamov A."/>
            <person name="Salih N.S."/>
            <person name="Samson R.A."/>
            <person name="Sandor E."/>
            <person name="Sanguinetti M."/>
            <person name="Schuetze T."/>
            <person name="Sepcic K."/>
            <person name="Shelest E."/>
            <person name="Sherlock G."/>
            <person name="Sophianopoulou V."/>
            <person name="Squina F.M."/>
            <person name="Sun H."/>
            <person name="Susca A."/>
            <person name="Todd R.B."/>
            <person name="Tsang A."/>
            <person name="Unkles S.E."/>
            <person name="van de Wiele N."/>
            <person name="van Rossen-Uffink D."/>
            <person name="Oliveira J.V."/>
            <person name="Vesth T.C."/>
            <person name="Visser J."/>
            <person name="Yu J.-H."/>
            <person name="Zhou M."/>
            <person name="Andersen M.R."/>
            <person name="Archer D.B."/>
            <person name="Baker S.E."/>
            <person name="Benoit I."/>
            <person name="Brakhage A.A."/>
            <person name="Braus G.H."/>
            <person name="Fischer R."/>
            <person name="Frisvad J.C."/>
            <person name="Goldman G.H."/>
            <person name="Houbraken J."/>
            <person name="Oakley B."/>
            <person name="Pocsi I."/>
            <person name="Scazzocchio C."/>
            <person name="Seiboth B."/>
            <person name="vanKuyk P.A."/>
            <person name="Wortman J."/>
            <person name="Dyer P.S."/>
            <person name="Grigoriev I.V."/>
        </authorList>
    </citation>
    <scope>NUCLEOTIDE SEQUENCE [LARGE SCALE GENOMIC DNA]</scope>
    <source>
        <strain evidence="9">DTO 134E9</strain>
    </source>
</reference>
<evidence type="ECO:0000256" key="1">
    <source>
        <dbReference type="ARBA" id="ARBA00004141"/>
    </source>
</evidence>
<dbReference type="InterPro" id="IPR008253">
    <property type="entry name" value="Marvel"/>
</dbReference>
<dbReference type="PANTHER" id="PTHR37451:SF1">
    <property type="entry name" value="MARVEL DOMAIN-CONTAINING PROTEIN"/>
    <property type="match status" value="1"/>
</dbReference>
<evidence type="ECO:0000256" key="6">
    <source>
        <dbReference type="SAM" id="Phobius"/>
    </source>
</evidence>
<dbReference type="PANTHER" id="PTHR37451">
    <property type="entry name" value="MARVEL DOMAIN"/>
    <property type="match status" value="1"/>
</dbReference>
<keyword evidence="3 6" id="KW-1133">Transmembrane helix</keyword>
<dbReference type="AlphaFoldDB" id="A0A1L9RDT3"/>
<dbReference type="VEuPathDB" id="FungiDB:ASPWEDRAFT_605622"/>
<dbReference type="Pfam" id="PF01284">
    <property type="entry name" value="MARVEL"/>
    <property type="match status" value="1"/>
</dbReference>
<evidence type="ECO:0000256" key="4">
    <source>
        <dbReference type="ARBA" id="ARBA00023136"/>
    </source>
</evidence>
<keyword evidence="4 6" id="KW-0472">Membrane</keyword>
<sequence length="164" mass="17610">MAFTLPTYARATLRVIQAIFGIIVLGLTAYMVSFFNFSPTVNFMLFNGVWTPFFAVPFLAVAPMYFPSVAQRIVVLAAEVITMIFWFAGFIALATLLPSPQYCYDACNSAQAAVVFGALEWALFAATTGIAVMGLLDSNSTKPAPQAQASNTNNPDVEMTAAAP</sequence>
<evidence type="ECO:0000256" key="5">
    <source>
        <dbReference type="SAM" id="MobiDB-lite"/>
    </source>
</evidence>
<dbReference type="EMBL" id="KV878214">
    <property type="protein sequence ID" value="OJJ33086.1"/>
    <property type="molecule type" value="Genomic_DNA"/>
</dbReference>
<accession>A0A1L9RDT3</accession>
<dbReference type="GeneID" id="63754373"/>
<name>A0A1L9RDT3_ASPWE</name>
<dbReference type="RefSeq" id="XP_040686763.1">
    <property type="nucleotide sequence ID" value="XM_040838525.1"/>
</dbReference>
<proteinExistence type="predicted"/>
<feature type="region of interest" description="Disordered" evidence="5">
    <location>
        <begin position="143"/>
        <end position="164"/>
    </location>
</feature>
<keyword evidence="2 6" id="KW-0812">Transmembrane</keyword>
<feature type="transmembrane region" description="Helical" evidence="6">
    <location>
        <begin position="109"/>
        <end position="136"/>
    </location>
</feature>
<feature type="compositionally biased region" description="Polar residues" evidence="5">
    <location>
        <begin position="143"/>
        <end position="155"/>
    </location>
</feature>
<feature type="transmembrane region" description="Helical" evidence="6">
    <location>
        <begin position="44"/>
        <end position="66"/>
    </location>
</feature>
<gene>
    <name evidence="8" type="ORF">ASPWEDRAFT_605622</name>
</gene>